<dbReference type="GO" id="GO:0012505">
    <property type="term" value="C:endomembrane system"/>
    <property type="evidence" value="ECO:0007669"/>
    <property type="project" value="UniProtKB-SubCell"/>
</dbReference>
<dbReference type="GO" id="GO:0008168">
    <property type="term" value="F:methyltransferase activity"/>
    <property type="evidence" value="ECO:0007669"/>
    <property type="project" value="UniProtKB-KW"/>
</dbReference>
<keyword evidence="4 5" id="KW-0472">Membrane</keyword>
<dbReference type="EMBL" id="SNYJ01000009">
    <property type="protein sequence ID" value="TDQ38793.1"/>
    <property type="molecule type" value="Genomic_DNA"/>
</dbReference>
<dbReference type="InterPro" id="IPR007318">
    <property type="entry name" value="Phopholipid_MeTrfase"/>
</dbReference>
<dbReference type="GO" id="GO:0032259">
    <property type="term" value="P:methylation"/>
    <property type="evidence" value="ECO:0007669"/>
    <property type="project" value="UniProtKB-KW"/>
</dbReference>
<comment type="subcellular location">
    <subcellularLocation>
        <location evidence="1">Endomembrane system</location>
        <topology evidence="1">Multi-pass membrane protein</topology>
    </subcellularLocation>
</comment>
<dbReference type="Gene3D" id="1.20.120.1630">
    <property type="match status" value="1"/>
</dbReference>
<keyword evidence="7" id="KW-1185">Reference proteome</keyword>
<dbReference type="RefSeq" id="WP_166639289.1">
    <property type="nucleotide sequence ID" value="NZ_SNYJ01000009.1"/>
</dbReference>
<evidence type="ECO:0000313" key="7">
    <source>
        <dbReference type="Proteomes" id="UP000295632"/>
    </source>
</evidence>
<evidence type="ECO:0000256" key="5">
    <source>
        <dbReference type="SAM" id="Phobius"/>
    </source>
</evidence>
<evidence type="ECO:0000256" key="3">
    <source>
        <dbReference type="ARBA" id="ARBA00022989"/>
    </source>
</evidence>
<proteinExistence type="predicted"/>
<dbReference type="Proteomes" id="UP000295632">
    <property type="component" value="Unassembled WGS sequence"/>
</dbReference>
<reference evidence="6 7" key="1">
    <citation type="submission" date="2019-03" db="EMBL/GenBank/DDBJ databases">
        <title>Genomic Encyclopedia of Type Strains, Phase IV (KMG-IV): sequencing the most valuable type-strain genomes for metagenomic binning, comparative biology and taxonomic classification.</title>
        <authorList>
            <person name="Goeker M."/>
        </authorList>
    </citation>
    <scope>NUCLEOTIDE SEQUENCE [LARGE SCALE GENOMIC DNA]</scope>
    <source>
        <strain evidence="6 7">DSM 28697</strain>
    </source>
</reference>
<sequence length="178" mass="20108">MVSVIFFAAFTILWAAENIVFPTAGRRNDVSFFVLLSAMLISVISSIAGGYFQWLSWSVSTTSTVIGLGLFATGIILRYWGILKMGKSFSRRLHSPAKLVTNGPFRYLRHPLYSGLCTTVIGLSVYIGTWIGVLAAVFVLFPTVAWRAAKEERELHKLFGEDYRVFCKKRWRIIPLIY</sequence>
<evidence type="ECO:0000313" key="6">
    <source>
        <dbReference type="EMBL" id="TDQ38793.1"/>
    </source>
</evidence>
<protein>
    <submittedName>
        <fullName evidence="6">Protein-S-isoprenylcysteine O-methyltransferase Ste14</fullName>
    </submittedName>
</protein>
<dbReference type="PANTHER" id="PTHR12714">
    <property type="entry name" value="PROTEIN-S ISOPRENYLCYSTEINE O-METHYLTRANSFERASE"/>
    <property type="match status" value="1"/>
</dbReference>
<keyword evidence="3 5" id="KW-1133">Transmembrane helix</keyword>
<name>A0A4R6U265_9BACI</name>
<accession>A0A4R6U265</accession>
<evidence type="ECO:0000256" key="2">
    <source>
        <dbReference type="ARBA" id="ARBA00022692"/>
    </source>
</evidence>
<evidence type="ECO:0000256" key="4">
    <source>
        <dbReference type="ARBA" id="ARBA00023136"/>
    </source>
</evidence>
<keyword evidence="2 5" id="KW-0812">Transmembrane</keyword>
<evidence type="ECO:0000256" key="1">
    <source>
        <dbReference type="ARBA" id="ARBA00004127"/>
    </source>
</evidence>
<feature type="transmembrane region" description="Helical" evidence="5">
    <location>
        <begin position="31"/>
        <end position="52"/>
    </location>
</feature>
<gene>
    <name evidence="6" type="ORF">EV213_109162</name>
</gene>
<feature type="transmembrane region" description="Helical" evidence="5">
    <location>
        <begin position="64"/>
        <end position="82"/>
    </location>
</feature>
<dbReference type="AlphaFoldDB" id="A0A4R6U265"/>
<organism evidence="6 7">
    <name type="scientific">Aureibacillus halotolerans</name>
    <dbReference type="NCBI Taxonomy" id="1508390"/>
    <lineage>
        <taxon>Bacteria</taxon>
        <taxon>Bacillati</taxon>
        <taxon>Bacillota</taxon>
        <taxon>Bacilli</taxon>
        <taxon>Bacillales</taxon>
        <taxon>Bacillaceae</taxon>
        <taxon>Aureibacillus</taxon>
    </lineage>
</organism>
<keyword evidence="6" id="KW-0489">Methyltransferase</keyword>
<feature type="transmembrane region" description="Helical" evidence="5">
    <location>
        <begin position="112"/>
        <end position="141"/>
    </location>
</feature>
<keyword evidence="6" id="KW-0808">Transferase</keyword>
<dbReference type="PANTHER" id="PTHR12714:SF9">
    <property type="entry name" value="PROTEIN-S-ISOPRENYLCYSTEINE O-METHYLTRANSFERASE"/>
    <property type="match status" value="1"/>
</dbReference>
<comment type="caution">
    <text evidence="6">The sequence shown here is derived from an EMBL/GenBank/DDBJ whole genome shotgun (WGS) entry which is preliminary data.</text>
</comment>
<dbReference type="Pfam" id="PF04191">
    <property type="entry name" value="PEMT"/>
    <property type="match status" value="1"/>
</dbReference>